<evidence type="ECO:0000313" key="6">
    <source>
        <dbReference type="Proteomes" id="UP000019151"/>
    </source>
</evidence>
<dbReference type="GO" id="GO:0016874">
    <property type="term" value="F:ligase activity"/>
    <property type="evidence" value="ECO:0007669"/>
    <property type="project" value="UniProtKB-KW"/>
</dbReference>
<dbReference type="InterPro" id="IPR011199">
    <property type="entry name" value="Bacillithiol_biosynth_BshC"/>
</dbReference>
<evidence type="ECO:0000313" key="5">
    <source>
        <dbReference type="EMBL" id="AHG90766.1"/>
    </source>
</evidence>
<dbReference type="KEGG" id="gba:J421_3229"/>
<dbReference type="InterPro" id="IPR055398">
    <property type="entry name" value="Rossmann-like_BshC"/>
</dbReference>
<feature type="domain" description="Bacillithiol biosynthesis BshC C-terminal coiled-coil" evidence="4">
    <location>
        <begin position="391"/>
        <end position="534"/>
    </location>
</feature>
<dbReference type="Pfam" id="PF10079">
    <property type="entry name" value="Rossmann-like_BshC"/>
    <property type="match status" value="1"/>
</dbReference>
<dbReference type="STRING" id="861299.J421_3229"/>
<evidence type="ECO:0000259" key="3">
    <source>
        <dbReference type="Pfam" id="PF10079"/>
    </source>
</evidence>
<dbReference type="RefSeq" id="WP_025412232.1">
    <property type="nucleotide sequence ID" value="NZ_CP007128.1"/>
</dbReference>
<keyword evidence="1" id="KW-0436">Ligase</keyword>
<keyword evidence="6" id="KW-1185">Reference proteome</keyword>
<dbReference type="HOGENOM" id="CLU_022249_1_0_0"/>
<dbReference type="OrthoDB" id="9765151at2"/>
<accession>W0RJ24</accession>
<organism evidence="5 6">
    <name type="scientific">Gemmatirosa kalamazoonensis</name>
    <dbReference type="NCBI Taxonomy" id="861299"/>
    <lineage>
        <taxon>Bacteria</taxon>
        <taxon>Pseudomonadati</taxon>
        <taxon>Gemmatimonadota</taxon>
        <taxon>Gemmatimonadia</taxon>
        <taxon>Gemmatimonadales</taxon>
        <taxon>Gemmatimonadaceae</taxon>
        <taxon>Gemmatirosa</taxon>
    </lineage>
</organism>
<dbReference type="InParanoid" id="W0RJ24"/>
<sequence length="553" mass="57938">MSPGAAPRVSSVTGAPVIGRDATPLAAPDGTLEVRSEPLGGSPLSRAAQVGMAPEGWFEPVPASSGEWLRRVGRVREQFAAGAWLELLAPAFDAHGRAAERLQSVAAGAGVIVTTGQQPGLFGGPLYTLSKALGARALADVLEESTGIPVAPVFWAATDDADFAEASHTIVAGPHGAVELRATSTAPEGTPMSAVPLGDDVIPLLETLRGAAGSVSYAPALAAVEAAYRSGATVGGAYVALMRALLEPLGIAVLDASHEATREASFHLLRRALLQAADIERAVAKRGADIRAAGFTPQVEEVAGLSLVFRYDASGRKARVPVADARALVTRVKHHELGPNVLLRPVVERTILPTVAYAAGPGELSYFAQVSAVAGALGASTPLAVPRWSGTVIEPHVRRALARLGIDVDDLAAPDAAEGRRARARMPADVRAALDGLRADVDGRVDALRRAEDGRASVPAPVLDGARNALRHRIDRLERRYLAALKRRDDEAARDFTTARAALYPLGKRQERALNPVPLLARHGPALWEAMLARARAHATSLVERGHPPRHDG</sequence>
<evidence type="ECO:0008006" key="7">
    <source>
        <dbReference type="Google" id="ProtNLM"/>
    </source>
</evidence>
<dbReference type="FunCoup" id="W0RJ24">
    <property type="interactions" value="9"/>
</dbReference>
<feature type="region of interest" description="Disordered" evidence="2">
    <location>
        <begin position="1"/>
        <end position="29"/>
    </location>
</feature>
<dbReference type="InterPro" id="IPR055399">
    <property type="entry name" value="CC_BshC"/>
</dbReference>
<dbReference type="Pfam" id="PF24850">
    <property type="entry name" value="CC_BshC"/>
    <property type="match status" value="1"/>
</dbReference>
<evidence type="ECO:0000259" key="4">
    <source>
        <dbReference type="Pfam" id="PF24850"/>
    </source>
</evidence>
<gene>
    <name evidence="5" type="ORF">J421_3229</name>
</gene>
<evidence type="ECO:0000256" key="1">
    <source>
        <dbReference type="ARBA" id="ARBA00022598"/>
    </source>
</evidence>
<proteinExistence type="predicted"/>
<dbReference type="NCBIfam" id="TIGR03998">
    <property type="entry name" value="thiol_BshC"/>
    <property type="match status" value="1"/>
</dbReference>
<dbReference type="eggNOG" id="COG4365">
    <property type="taxonomic scope" value="Bacteria"/>
</dbReference>
<dbReference type="EMBL" id="CP007128">
    <property type="protein sequence ID" value="AHG90766.1"/>
    <property type="molecule type" value="Genomic_DNA"/>
</dbReference>
<reference evidence="5 6" key="1">
    <citation type="journal article" date="2014" name="Genome Announc.">
        <title>Genome Sequence and Methylome of Soil Bacterium Gemmatirosa kalamazoonensis KBS708T, a Member of the Rarely Cultivated Gemmatimonadetes Phylum.</title>
        <authorList>
            <person name="Debruyn J.M."/>
            <person name="Radosevich M."/>
            <person name="Wommack K.E."/>
            <person name="Polson S.W."/>
            <person name="Hauser L.J."/>
            <person name="Fawaz M.N."/>
            <person name="Korlach J."/>
            <person name="Tsai Y.C."/>
        </authorList>
    </citation>
    <scope>NUCLEOTIDE SEQUENCE [LARGE SCALE GENOMIC DNA]</scope>
    <source>
        <strain evidence="5 6">KBS708</strain>
    </source>
</reference>
<evidence type="ECO:0000256" key="2">
    <source>
        <dbReference type="SAM" id="MobiDB-lite"/>
    </source>
</evidence>
<feature type="domain" description="Bacillithiol biosynthesis BshC N-terminal Rossmann-like" evidence="3">
    <location>
        <begin position="91"/>
        <end position="387"/>
    </location>
</feature>
<protein>
    <recommendedName>
        <fullName evidence="7">Bacillithiol biosynthesis cysteine-adding enzyme BshC</fullName>
    </recommendedName>
</protein>
<dbReference type="Proteomes" id="UP000019151">
    <property type="component" value="Chromosome"/>
</dbReference>
<dbReference type="AlphaFoldDB" id="W0RJ24"/>
<name>W0RJ24_9BACT</name>